<evidence type="ECO:0000256" key="2">
    <source>
        <dbReference type="SAM" id="SignalP"/>
    </source>
</evidence>
<proteinExistence type="predicted"/>
<evidence type="ECO:0000313" key="3">
    <source>
        <dbReference type="EMBL" id="KMO37108.1"/>
    </source>
</evidence>
<evidence type="ECO:0000313" key="4">
    <source>
        <dbReference type="Proteomes" id="UP000036449"/>
    </source>
</evidence>
<keyword evidence="4" id="KW-1185">Reference proteome</keyword>
<name>A0A0J6SUT5_9HYPH</name>
<dbReference type="InterPro" id="IPR006311">
    <property type="entry name" value="TAT_signal"/>
</dbReference>
<dbReference type="Proteomes" id="UP000036449">
    <property type="component" value="Unassembled WGS sequence"/>
</dbReference>
<dbReference type="PANTHER" id="PTHR30006:SF2">
    <property type="entry name" value="ABC TRANSPORTER SUBSTRATE-BINDING PROTEIN"/>
    <property type="match status" value="1"/>
</dbReference>
<dbReference type="Gene3D" id="3.40.190.10">
    <property type="entry name" value="Periplasmic binding protein-like II"/>
    <property type="match status" value="2"/>
</dbReference>
<evidence type="ECO:0000256" key="1">
    <source>
        <dbReference type="ARBA" id="ARBA00022729"/>
    </source>
</evidence>
<dbReference type="PROSITE" id="PS51318">
    <property type="entry name" value="TAT"/>
    <property type="match status" value="1"/>
</dbReference>
<feature type="signal peptide" evidence="2">
    <location>
        <begin position="1"/>
        <end position="28"/>
    </location>
</feature>
<keyword evidence="1 2" id="KW-0732">Signal</keyword>
<dbReference type="GO" id="GO:0030975">
    <property type="term" value="F:thiamine binding"/>
    <property type="evidence" value="ECO:0007669"/>
    <property type="project" value="TreeGrafter"/>
</dbReference>
<dbReference type="GO" id="GO:0030976">
    <property type="term" value="F:thiamine pyrophosphate binding"/>
    <property type="evidence" value="ECO:0007669"/>
    <property type="project" value="TreeGrafter"/>
</dbReference>
<dbReference type="RefSeq" id="WP_048452605.1">
    <property type="nucleotide sequence ID" value="NZ_JBNNPJ010000027.1"/>
</dbReference>
<sequence length="350" mass="38574">MTDLTRRSLLRTSAAAGTAALAGFPALAQTLAQSREITVTALGGVWEEAVRKSFVAPFEQKTGAKANVLLGSPPQWLSQVEANPQNPPIDVIITTPDLAITAAKTDLLDPFTTERLPNLADIPEEFTKALSGKGTVFDYGVAGITYNKKTVKNPPKSFREFVDRTAAGEWTASLPGLTYAVTPIMLIWTLAKALGGGVENVDPFFQAMARMRKNVVFWGGPNDFFNHLSSGEADIGIYFDGRTWAHVDAGADWMDFVNPSEGGSINALAVIKPKNAKPLAWDYIDVMLSPEAQLRFATMLNYPVTNRKVVYPDALKRRFTPWQQAHFPPYEEIAKVRSSWVDRWNREIRG</sequence>
<dbReference type="PATRIC" id="fig|1187852.3.peg.1368"/>
<dbReference type="EMBL" id="LABZ01000139">
    <property type="protein sequence ID" value="KMO37108.1"/>
    <property type="molecule type" value="Genomic_DNA"/>
</dbReference>
<organism evidence="3 4">
    <name type="scientific">Methylobacterium tarhaniae</name>
    <dbReference type="NCBI Taxonomy" id="1187852"/>
    <lineage>
        <taxon>Bacteria</taxon>
        <taxon>Pseudomonadati</taxon>
        <taxon>Pseudomonadota</taxon>
        <taxon>Alphaproteobacteria</taxon>
        <taxon>Hyphomicrobiales</taxon>
        <taxon>Methylobacteriaceae</taxon>
        <taxon>Methylobacterium</taxon>
    </lineage>
</organism>
<dbReference type="GO" id="GO:0030288">
    <property type="term" value="C:outer membrane-bounded periplasmic space"/>
    <property type="evidence" value="ECO:0007669"/>
    <property type="project" value="TreeGrafter"/>
</dbReference>
<reference evidence="3 4" key="1">
    <citation type="submission" date="2015-03" db="EMBL/GenBank/DDBJ databases">
        <title>Genome sequencing of Methylobacterium tarhaniae DSM 25844.</title>
        <authorList>
            <person name="Chaudhry V."/>
            <person name="Patil P.B."/>
        </authorList>
    </citation>
    <scope>NUCLEOTIDE SEQUENCE [LARGE SCALE GENOMIC DNA]</scope>
    <source>
        <strain evidence="3 4">DSM 25844</strain>
    </source>
</reference>
<comment type="caution">
    <text evidence="3">The sequence shown here is derived from an EMBL/GenBank/DDBJ whole genome shotgun (WGS) entry which is preliminary data.</text>
</comment>
<dbReference type="Pfam" id="PF13343">
    <property type="entry name" value="SBP_bac_6"/>
    <property type="match status" value="1"/>
</dbReference>
<protein>
    <submittedName>
        <fullName evidence="3">Twin-arginine translocation pathway signal</fullName>
    </submittedName>
</protein>
<accession>A0A0J6SUT5</accession>
<feature type="chain" id="PRO_5005281473" evidence="2">
    <location>
        <begin position="29"/>
        <end position="350"/>
    </location>
</feature>
<gene>
    <name evidence="3" type="ORF">VQ03_19780</name>
</gene>
<dbReference type="PANTHER" id="PTHR30006">
    <property type="entry name" value="THIAMINE-BINDING PERIPLASMIC PROTEIN-RELATED"/>
    <property type="match status" value="1"/>
</dbReference>
<dbReference type="OrthoDB" id="9766989at2"/>
<dbReference type="GO" id="GO:0015888">
    <property type="term" value="P:thiamine transport"/>
    <property type="evidence" value="ECO:0007669"/>
    <property type="project" value="TreeGrafter"/>
</dbReference>
<dbReference type="AlphaFoldDB" id="A0A0J6SUT5"/>
<dbReference type="SUPFAM" id="SSF53850">
    <property type="entry name" value="Periplasmic binding protein-like II"/>
    <property type="match status" value="1"/>
</dbReference>